<dbReference type="GO" id="GO:0005634">
    <property type="term" value="C:nucleus"/>
    <property type="evidence" value="ECO:0007669"/>
    <property type="project" value="TreeGrafter"/>
</dbReference>
<evidence type="ECO:0000259" key="7">
    <source>
        <dbReference type="PROSITE" id="PS50011"/>
    </source>
</evidence>
<reference evidence="8 9" key="1">
    <citation type="submission" date="2020-02" db="EMBL/GenBank/DDBJ databases">
        <title>Draft genome sequence of Haematococcus lacustris strain NIES-144.</title>
        <authorList>
            <person name="Morimoto D."/>
            <person name="Nakagawa S."/>
            <person name="Yoshida T."/>
            <person name="Sawayama S."/>
        </authorList>
    </citation>
    <scope>NUCLEOTIDE SEQUENCE [LARGE SCALE GENOMIC DNA]</scope>
    <source>
        <strain evidence="8 9">NIES-144</strain>
    </source>
</reference>
<gene>
    <name evidence="8" type="ORF">HaLaN_21178</name>
</gene>
<evidence type="ECO:0000313" key="8">
    <source>
        <dbReference type="EMBL" id="GFH23552.1"/>
    </source>
</evidence>
<protein>
    <submittedName>
        <fullName evidence="8">Protein kinase domain-containing protein</fullName>
    </submittedName>
</protein>
<feature type="compositionally biased region" description="Low complexity" evidence="6">
    <location>
        <begin position="365"/>
        <end position="376"/>
    </location>
</feature>
<feature type="domain" description="Protein kinase" evidence="7">
    <location>
        <begin position="1"/>
        <end position="350"/>
    </location>
</feature>
<comment type="caution">
    <text evidence="8">The sequence shown here is derived from an EMBL/GenBank/DDBJ whole genome shotgun (WGS) entry which is preliminary data.</text>
</comment>
<keyword evidence="5" id="KW-0067">ATP-binding</keyword>
<accession>A0A6A0A2F5</accession>
<keyword evidence="9" id="KW-1185">Reference proteome</keyword>
<evidence type="ECO:0000256" key="1">
    <source>
        <dbReference type="ARBA" id="ARBA00022527"/>
    </source>
</evidence>
<evidence type="ECO:0000313" key="9">
    <source>
        <dbReference type="Proteomes" id="UP000485058"/>
    </source>
</evidence>
<dbReference type="SUPFAM" id="SSF56112">
    <property type="entry name" value="Protein kinase-like (PK-like)"/>
    <property type="match status" value="1"/>
</dbReference>
<dbReference type="EMBL" id="BLLF01002299">
    <property type="protein sequence ID" value="GFH23552.1"/>
    <property type="molecule type" value="Genomic_DNA"/>
</dbReference>
<dbReference type="PROSITE" id="PS00108">
    <property type="entry name" value="PROTEIN_KINASE_ST"/>
    <property type="match status" value="1"/>
</dbReference>
<keyword evidence="2" id="KW-0808">Transferase</keyword>
<proteinExistence type="predicted"/>
<feature type="region of interest" description="Disordered" evidence="6">
    <location>
        <begin position="417"/>
        <end position="443"/>
    </location>
</feature>
<organism evidence="8 9">
    <name type="scientific">Haematococcus lacustris</name>
    <name type="common">Green alga</name>
    <name type="synonym">Haematococcus pluvialis</name>
    <dbReference type="NCBI Taxonomy" id="44745"/>
    <lineage>
        <taxon>Eukaryota</taxon>
        <taxon>Viridiplantae</taxon>
        <taxon>Chlorophyta</taxon>
        <taxon>core chlorophytes</taxon>
        <taxon>Chlorophyceae</taxon>
        <taxon>CS clade</taxon>
        <taxon>Chlamydomonadales</taxon>
        <taxon>Haematococcaceae</taxon>
        <taxon>Haematococcus</taxon>
    </lineage>
</organism>
<dbReference type="GO" id="GO:0005524">
    <property type="term" value="F:ATP binding"/>
    <property type="evidence" value="ECO:0007669"/>
    <property type="project" value="UniProtKB-KW"/>
</dbReference>
<dbReference type="Gene3D" id="1.10.510.10">
    <property type="entry name" value="Transferase(Phosphotransferase) domain 1"/>
    <property type="match status" value="1"/>
</dbReference>
<dbReference type="Gene3D" id="3.30.200.20">
    <property type="entry name" value="Phosphorylase Kinase, domain 1"/>
    <property type="match status" value="1"/>
</dbReference>
<dbReference type="AlphaFoldDB" id="A0A6A0A2F5"/>
<feature type="non-terminal residue" evidence="8">
    <location>
        <position position="1"/>
    </location>
</feature>
<evidence type="ECO:0000256" key="3">
    <source>
        <dbReference type="ARBA" id="ARBA00022741"/>
    </source>
</evidence>
<evidence type="ECO:0000256" key="6">
    <source>
        <dbReference type="SAM" id="MobiDB-lite"/>
    </source>
</evidence>
<sequence length="443" mass="49165">VQVQHSKRVRREVVRTGIPIATSTTAFRVLDRPSPPVREDDKDGHYVYELGENLSSRYKILSKMGEGTFGRVLECWDRKHRDYVAIKVVRNIDKYRHAAMIEVFEKLGPSLFDFLRKNEYRPFPIDLVQDFARQLLLSVSYLHELQLVHTDLKPENILLVSLDYCRAASPGRSASTRVVPASSAIKVIDFGSATWEEQYHSSVVSTRHYRAPEVILGMGWTYPCDMWSVGCILVELLTGDALFQTHENLEHLAMMEQVLGPIPVSLVQRANKQAAGYFSNARLSWPDANTTKKGVKAVKKLNSLRRWILEHGDCSAVPYLDLVEDLLAQLLRYEPEQRISAAAALQHPFFQLRLAPSIPTPSSPSPQQSGSSHASTQQGSAAQLAAQRQGSQAAVVSAAQQAASALLAPKITTPSVAPLPMGTHHPALAGNARRSAATNRYGW</sequence>
<dbReference type="PROSITE" id="PS50011">
    <property type="entry name" value="PROTEIN_KINASE_DOM"/>
    <property type="match status" value="1"/>
</dbReference>
<feature type="region of interest" description="Disordered" evidence="6">
    <location>
        <begin position="355"/>
        <end position="386"/>
    </location>
</feature>
<evidence type="ECO:0000256" key="5">
    <source>
        <dbReference type="ARBA" id="ARBA00022840"/>
    </source>
</evidence>
<keyword evidence="3" id="KW-0547">Nucleotide-binding</keyword>
<dbReference type="InterPro" id="IPR051175">
    <property type="entry name" value="CLK_kinases"/>
</dbReference>
<dbReference type="InterPro" id="IPR011009">
    <property type="entry name" value="Kinase-like_dom_sf"/>
</dbReference>
<keyword evidence="1" id="KW-0723">Serine/threonine-protein kinase</keyword>
<dbReference type="InterPro" id="IPR000719">
    <property type="entry name" value="Prot_kinase_dom"/>
</dbReference>
<dbReference type="CDD" id="cd14134">
    <property type="entry name" value="PKc_CLK"/>
    <property type="match status" value="1"/>
</dbReference>
<dbReference type="Proteomes" id="UP000485058">
    <property type="component" value="Unassembled WGS sequence"/>
</dbReference>
<evidence type="ECO:0000256" key="4">
    <source>
        <dbReference type="ARBA" id="ARBA00022777"/>
    </source>
</evidence>
<dbReference type="InterPro" id="IPR008271">
    <property type="entry name" value="Ser/Thr_kinase_AS"/>
</dbReference>
<name>A0A6A0A2F5_HAELA</name>
<dbReference type="PANTHER" id="PTHR45646:SF11">
    <property type="entry name" value="SERINE_THREONINE-PROTEIN KINASE DOA"/>
    <property type="match status" value="1"/>
</dbReference>
<keyword evidence="4 8" id="KW-0418">Kinase</keyword>
<dbReference type="SMART" id="SM00220">
    <property type="entry name" value="S_TKc"/>
    <property type="match status" value="1"/>
</dbReference>
<dbReference type="Pfam" id="PF00069">
    <property type="entry name" value="Pkinase"/>
    <property type="match status" value="1"/>
</dbReference>
<evidence type="ECO:0000256" key="2">
    <source>
        <dbReference type="ARBA" id="ARBA00022679"/>
    </source>
</evidence>
<dbReference type="PANTHER" id="PTHR45646">
    <property type="entry name" value="SERINE/THREONINE-PROTEIN KINASE DOA-RELATED"/>
    <property type="match status" value="1"/>
</dbReference>
<dbReference type="GO" id="GO:0004674">
    <property type="term" value="F:protein serine/threonine kinase activity"/>
    <property type="evidence" value="ECO:0007669"/>
    <property type="project" value="UniProtKB-KW"/>
</dbReference>